<dbReference type="RefSeq" id="WP_011164996.1">
    <property type="nucleotide sequence ID" value="NZ_AP029059.1"/>
</dbReference>
<dbReference type="GeneID" id="93013495"/>
<dbReference type="Proteomes" id="UP000197003">
    <property type="component" value="Chromosome"/>
</dbReference>
<organism evidence="6 7">
    <name type="scientific">Bdellovibrio bacteriovorus</name>
    <dbReference type="NCBI Taxonomy" id="959"/>
    <lineage>
        <taxon>Bacteria</taxon>
        <taxon>Pseudomonadati</taxon>
        <taxon>Bdellovibrionota</taxon>
        <taxon>Bdellovibrionia</taxon>
        <taxon>Bdellovibrionales</taxon>
        <taxon>Pseudobdellovibrionaceae</taxon>
        <taxon>Bdellovibrio</taxon>
    </lineage>
</organism>
<dbReference type="InterPro" id="IPR011704">
    <property type="entry name" value="ATPase_dyneun-rel_AAA"/>
</dbReference>
<name>A0A1Z3N6Y1_BDEBC</name>
<dbReference type="CDD" id="cd00009">
    <property type="entry name" value="AAA"/>
    <property type="match status" value="1"/>
</dbReference>
<dbReference type="InterPro" id="IPR013615">
    <property type="entry name" value="CbbQ_C"/>
</dbReference>
<dbReference type="Pfam" id="PF07728">
    <property type="entry name" value="AAA_5"/>
    <property type="match status" value="1"/>
</dbReference>
<sequence>MSVYYREVANEVDLFTRCYEQQLPLLIKGPTGCGKSQLVAHMAEKLKRPLVKVACNEDTSSADLLGRFLIKGNETVWQDGPVTRAVREGAILYLDEVAEAREDVIVALHPLTDHRRELYVDRTNEELVAPAGFMCVASFNPGYQRGFKELKPSTRQRFVTLSLSYPMPELETEILHRVTEVDLKTCQRLVELGNKIRGQRHLELKETVSTRLLVHAARLFKSGMSLRQACLFGVGQCLSDDVQVLEGLKDLIHLSM</sequence>
<dbReference type="OMA" id="QAMTKGH"/>
<evidence type="ECO:0000313" key="6">
    <source>
        <dbReference type="EMBL" id="ASD63206.1"/>
    </source>
</evidence>
<feature type="domain" description="ATPase dynein-related AAA" evidence="4">
    <location>
        <begin position="24"/>
        <end position="158"/>
    </location>
</feature>
<gene>
    <name evidence="6" type="ORF">B9G79_06310</name>
</gene>
<dbReference type="Pfam" id="PF08406">
    <property type="entry name" value="CbbQ_C"/>
    <property type="match status" value="1"/>
</dbReference>
<accession>A0A1Z3N6Y1</accession>
<evidence type="ECO:0000256" key="1">
    <source>
        <dbReference type="ARBA" id="ARBA00009417"/>
    </source>
</evidence>
<dbReference type="PANTHER" id="PTHR42759:SF7">
    <property type="entry name" value="DENITRIFICATION REGULATORY PROTEIN NIRQ"/>
    <property type="match status" value="1"/>
</dbReference>
<feature type="domain" description="CbbQ/NirQ/NorQ C-terminal" evidence="5">
    <location>
        <begin position="171"/>
        <end position="253"/>
    </location>
</feature>
<dbReference type="KEGG" id="bbac:EP01_09120"/>
<reference evidence="6 7" key="1">
    <citation type="submission" date="2017-04" db="EMBL/GenBank/DDBJ databases">
        <title>Whole genome sequence of Bdellovibrio bacteriovorus strain SSB218315.</title>
        <authorList>
            <person name="Oyedara O."/>
            <person name="Rodriguez-Perez M.A."/>
        </authorList>
    </citation>
    <scope>NUCLEOTIDE SEQUENCE [LARGE SCALE GENOMIC DNA]</scope>
    <source>
        <strain evidence="6 7">SSB218315</strain>
    </source>
</reference>
<dbReference type="GO" id="GO:0016887">
    <property type="term" value="F:ATP hydrolysis activity"/>
    <property type="evidence" value="ECO:0007669"/>
    <property type="project" value="InterPro"/>
</dbReference>
<keyword evidence="3" id="KW-0067">ATP-binding</keyword>
<keyword evidence="2" id="KW-0547">Nucleotide-binding</keyword>
<dbReference type="InterPro" id="IPR050764">
    <property type="entry name" value="CbbQ/NirQ/NorQ/GpvN"/>
</dbReference>
<evidence type="ECO:0000256" key="2">
    <source>
        <dbReference type="ARBA" id="ARBA00022741"/>
    </source>
</evidence>
<evidence type="ECO:0000259" key="4">
    <source>
        <dbReference type="Pfam" id="PF07728"/>
    </source>
</evidence>
<evidence type="ECO:0000313" key="7">
    <source>
        <dbReference type="Proteomes" id="UP000197003"/>
    </source>
</evidence>
<dbReference type="OrthoDB" id="9808317at2"/>
<proteinExistence type="inferred from homology"/>
<dbReference type="GO" id="GO:0005524">
    <property type="term" value="F:ATP binding"/>
    <property type="evidence" value="ECO:0007669"/>
    <property type="project" value="UniProtKB-KW"/>
</dbReference>
<protein>
    <submittedName>
        <fullName evidence="6">CbbQ/NirQ/NorQ/GpvN family protein</fullName>
    </submittedName>
</protein>
<dbReference type="EMBL" id="CP020946">
    <property type="protein sequence ID" value="ASD63206.1"/>
    <property type="molecule type" value="Genomic_DNA"/>
</dbReference>
<evidence type="ECO:0000256" key="3">
    <source>
        <dbReference type="ARBA" id="ARBA00022840"/>
    </source>
</evidence>
<dbReference type="PANTHER" id="PTHR42759">
    <property type="entry name" value="MOXR FAMILY PROTEIN"/>
    <property type="match status" value="1"/>
</dbReference>
<dbReference type="AlphaFoldDB" id="A0A1Z3N6Y1"/>
<evidence type="ECO:0000259" key="5">
    <source>
        <dbReference type="Pfam" id="PF08406"/>
    </source>
</evidence>
<dbReference type="Gene3D" id="3.40.50.300">
    <property type="entry name" value="P-loop containing nucleotide triphosphate hydrolases"/>
    <property type="match status" value="1"/>
</dbReference>
<dbReference type="InterPro" id="IPR027417">
    <property type="entry name" value="P-loop_NTPase"/>
</dbReference>
<comment type="similarity">
    <text evidence="1">Belongs to the CbbQ/NirQ/NorQ/GpvN family.</text>
</comment>
<dbReference type="SUPFAM" id="SSF52540">
    <property type="entry name" value="P-loop containing nucleoside triphosphate hydrolases"/>
    <property type="match status" value="1"/>
</dbReference>